<keyword evidence="5" id="KW-1185">Reference proteome</keyword>
<organism evidence="4 5">
    <name type="scientific">Gordonibacter massiliensis</name>
    <name type="common">ex Traore et al. 2017</name>
    <dbReference type="NCBI Taxonomy" id="1841863"/>
    <lineage>
        <taxon>Bacteria</taxon>
        <taxon>Bacillati</taxon>
        <taxon>Actinomycetota</taxon>
        <taxon>Coriobacteriia</taxon>
        <taxon>Eggerthellales</taxon>
        <taxon>Eggerthellaceae</taxon>
        <taxon>Gordonibacter</taxon>
    </lineage>
</organism>
<reference evidence="4 5" key="1">
    <citation type="submission" date="2020-08" db="EMBL/GenBank/DDBJ databases">
        <authorList>
            <person name="Liu C."/>
            <person name="Sun Q."/>
        </authorList>
    </citation>
    <scope>NUCLEOTIDE SEQUENCE [LARGE SCALE GENOMIC DNA]</scope>
    <source>
        <strain evidence="4 5">N22</strain>
    </source>
</reference>
<dbReference type="Proteomes" id="UP000587396">
    <property type="component" value="Unassembled WGS sequence"/>
</dbReference>
<evidence type="ECO:0000313" key="5">
    <source>
        <dbReference type="Proteomes" id="UP000587396"/>
    </source>
</evidence>
<dbReference type="AlphaFoldDB" id="A0A842JE38"/>
<comment type="caution">
    <text evidence="4">The sequence shown here is derived from an EMBL/GenBank/DDBJ whole genome shotgun (WGS) entry which is preliminary data.</text>
</comment>
<accession>A0A842JE38</accession>
<dbReference type="SMART" id="SM00382">
    <property type="entry name" value="AAA"/>
    <property type="match status" value="1"/>
</dbReference>
<dbReference type="GO" id="GO:0016887">
    <property type="term" value="F:ATP hydrolysis activity"/>
    <property type="evidence" value="ECO:0007669"/>
    <property type="project" value="InterPro"/>
</dbReference>
<dbReference type="Gene3D" id="3.30.450.380">
    <property type="match status" value="1"/>
</dbReference>
<name>A0A842JE38_9ACTN</name>
<evidence type="ECO:0000259" key="3">
    <source>
        <dbReference type="SMART" id="SM00382"/>
    </source>
</evidence>
<protein>
    <submittedName>
        <fullName evidence="4">CpaF family protein</fullName>
    </submittedName>
</protein>
<feature type="region of interest" description="Disordered" evidence="2">
    <location>
        <begin position="1"/>
        <end position="24"/>
    </location>
</feature>
<dbReference type="InterPro" id="IPR027417">
    <property type="entry name" value="P-loop_NTPase"/>
</dbReference>
<proteinExistence type="inferred from homology"/>
<dbReference type="PANTHER" id="PTHR30486:SF15">
    <property type="entry name" value="TYPE II_IV SECRETION SYSTEM ATPASE"/>
    <property type="match status" value="1"/>
</dbReference>
<dbReference type="InterPro" id="IPR003593">
    <property type="entry name" value="AAA+_ATPase"/>
</dbReference>
<gene>
    <name evidence="4" type="ORF">H7313_02585</name>
</gene>
<dbReference type="InterPro" id="IPR050921">
    <property type="entry name" value="T4SS_GSP_E_ATPase"/>
</dbReference>
<dbReference type="RefSeq" id="WP_185904200.1">
    <property type="nucleotide sequence ID" value="NZ_JACMSE010000001.1"/>
</dbReference>
<comment type="similarity">
    <text evidence="1">Belongs to the GSP E family.</text>
</comment>
<dbReference type="InterPro" id="IPR001482">
    <property type="entry name" value="T2SS/T4SS_dom"/>
</dbReference>
<dbReference type="PANTHER" id="PTHR30486">
    <property type="entry name" value="TWITCHING MOTILITY PROTEIN PILT"/>
    <property type="match status" value="1"/>
</dbReference>
<dbReference type="Gene3D" id="3.40.50.300">
    <property type="entry name" value="P-loop containing nucleotide triphosphate hydrolases"/>
    <property type="match status" value="1"/>
</dbReference>
<sequence length="441" mass="47934">MSLLERVQQAGNGAGPRDGLRSAPGLDALRDQVQALVSADEVAALQAENPERARNEVRSACRRVFEGPDWAAVSPERRARLEGELVDAVFGFGPLEGLLADDTVTEVMVNGSRNVFFERDGRLFRSDRAFDDEGQLRALIDRVLGPLGRRIDESSPMVNARLPQGHRVHAVIPPLALDGSALTIRKFARRVMTLEDMETGGSFDAAMRTFLVWAVRARKSVAVSGGTGSGKTTLLNALSCVIPHEERIITIEDSAELRFLEHPHVVRLEARSRNAEGLGEVTIRDLVTNALRMRPDRIVVGECRGAEALDMLQAMNTGHDGSLTTLHANSPEETVARLTTMVRYGADLPVDVIEANIASAIDVVVQMARALDGSRRIAEVVALSFDRDSRRCVADPLFKRGETEDCGRWSAAPSWTADLPARGCAGPGEVEAWMRACCLAA</sequence>
<dbReference type="SUPFAM" id="SSF52540">
    <property type="entry name" value="P-loop containing nucleoside triphosphate hydrolases"/>
    <property type="match status" value="1"/>
</dbReference>
<evidence type="ECO:0000313" key="4">
    <source>
        <dbReference type="EMBL" id="MBC2888238.1"/>
    </source>
</evidence>
<feature type="domain" description="AAA+ ATPase" evidence="3">
    <location>
        <begin position="217"/>
        <end position="371"/>
    </location>
</feature>
<dbReference type="EMBL" id="JACMSE010000001">
    <property type="protein sequence ID" value="MBC2888238.1"/>
    <property type="molecule type" value="Genomic_DNA"/>
</dbReference>
<evidence type="ECO:0000256" key="1">
    <source>
        <dbReference type="ARBA" id="ARBA00006611"/>
    </source>
</evidence>
<dbReference type="CDD" id="cd01130">
    <property type="entry name" value="VirB11-like_ATPase"/>
    <property type="match status" value="1"/>
</dbReference>
<dbReference type="Pfam" id="PF00437">
    <property type="entry name" value="T2SSE"/>
    <property type="match status" value="1"/>
</dbReference>
<evidence type="ECO:0000256" key="2">
    <source>
        <dbReference type="SAM" id="MobiDB-lite"/>
    </source>
</evidence>